<feature type="transmembrane region" description="Helical" evidence="8">
    <location>
        <begin position="64"/>
        <end position="89"/>
    </location>
</feature>
<feature type="transmembrane region" description="Helical" evidence="8">
    <location>
        <begin position="317"/>
        <end position="346"/>
    </location>
</feature>
<feature type="transmembrane region" description="Helical" evidence="8">
    <location>
        <begin position="244"/>
        <end position="267"/>
    </location>
</feature>
<feature type="transmembrane region" description="Helical" evidence="8">
    <location>
        <begin position="95"/>
        <end position="119"/>
    </location>
</feature>
<proteinExistence type="predicted"/>
<dbReference type="OrthoDB" id="9810952at2"/>
<dbReference type="AlphaFoldDB" id="A0A4Q9UZR2"/>
<keyword evidence="4 8" id="KW-0812">Transmembrane</keyword>
<sequence>MGPSTRGDFVTKLRLLIRARDYIDSVARRSPARLALVIFALIILCFTLLLLLPQARNAPTRAPFLTALFTATSATCVTGLTVVDTAAYWSPFGHVVIAFAMQIGALGVMTLASLLGLAVSRRIGLTQRILTADETKSRLGEVGGLLRTVVVTSLIAESILALALLPSSLSITSDFGTAVGSSIFMAISVFNNGGFVIYDAGISGFVDSWMFGIPVILGTFVGALGFPVILNISRHWRKPRRWSLTSKITLTTSIALFFFGIIGIFILEWNNSHTYGPLSFDEKILAAMFHSITPRSSGLSTLDMSKIHESTWFFTDVLMFIGGGSGGTGGGIKVTTFAILILAIIAEARGDQDVEVYGRRIPATVTRLAISITFLGTVLVGVSTLAILHITDFPLSRVLFETISAFATTGLSTGITPMLPPTAQVILVLLMYFGRVGTVTTAAALALRYRRRVIRMPEEQPLVG</sequence>
<evidence type="ECO:0000256" key="6">
    <source>
        <dbReference type="ARBA" id="ARBA00023065"/>
    </source>
</evidence>
<keyword evidence="5 8" id="KW-1133">Transmembrane helix</keyword>
<dbReference type="InterPro" id="IPR003445">
    <property type="entry name" value="Cat_transpt"/>
</dbReference>
<comment type="subcellular location">
    <subcellularLocation>
        <location evidence="1">Cell membrane</location>
        <topology evidence="1">Multi-pass membrane protein</topology>
    </subcellularLocation>
</comment>
<feature type="transmembrane region" description="Helical" evidence="8">
    <location>
        <begin position="425"/>
        <end position="447"/>
    </location>
</feature>
<protein>
    <submittedName>
        <fullName evidence="9">TrkH family potassium uptake protein</fullName>
    </submittedName>
</protein>
<dbReference type="GO" id="GO:0008324">
    <property type="term" value="F:monoatomic cation transmembrane transporter activity"/>
    <property type="evidence" value="ECO:0007669"/>
    <property type="project" value="InterPro"/>
</dbReference>
<evidence type="ECO:0000256" key="3">
    <source>
        <dbReference type="ARBA" id="ARBA00022475"/>
    </source>
</evidence>
<dbReference type="EMBL" id="SJDT01000004">
    <property type="protein sequence ID" value="TBW21504.1"/>
    <property type="molecule type" value="Genomic_DNA"/>
</dbReference>
<keyword evidence="6" id="KW-0406">Ion transport</keyword>
<dbReference type="GO" id="GO:0030001">
    <property type="term" value="P:metal ion transport"/>
    <property type="evidence" value="ECO:0007669"/>
    <property type="project" value="UniProtKB-ARBA"/>
</dbReference>
<dbReference type="Proteomes" id="UP000293036">
    <property type="component" value="Unassembled WGS sequence"/>
</dbReference>
<evidence type="ECO:0000313" key="10">
    <source>
        <dbReference type="Proteomes" id="UP000293036"/>
    </source>
</evidence>
<evidence type="ECO:0000256" key="1">
    <source>
        <dbReference type="ARBA" id="ARBA00004651"/>
    </source>
</evidence>
<dbReference type="PANTHER" id="PTHR32024:SF1">
    <property type="entry name" value="KTR SYSTEM POTASSIUM UPTAKE PROTEIN B"/>
    <property type="match status" value="1"/>
</dbReference>
<evidence type="ECO:0000256" key="7">
    <source>
        <dbReference type="ARBA" id="ARBA00023136"/>
    </source>
</evidence>
<evidence type="ECO:0000313" key="9">
    <source>
        <dbReference type="EMBL" id="TBW21504.1"/>
    </source>
</evidence>
<keyword evidence="10" id="KW-1185">Reference proteome</keyword>
<feature type="transmembrane region" description="Helical" evidence="8">
    <location>
        <begin position="34"/>
        <end position="52"/>
    </location>
</feature>
<organism evidence="9 10">
    <name type="scientific">Arcanobacterium bovis</name>
    <dbReference type="NCBI Taxonomy" id="2529275"/>
    <lineage>
        <taxon>Bacteria</taxon>
        <taxon>Bacillati</taxon>
        <taxon>Actinomycetota</taxon>
        <taxon>Actinomycetes</taxon>
        <taxon>Actinomycetales</taxon>
        <taxon>Actinomycetaceae</taxon>
        <taxon>Arcanobacterium</taxon>
    </lineage>
</organism>
<keyword evidence="2" id="KW-0813">Transport</keyword>
<dbReference type="PANTHER" id="PTHR32024">
    <property type="entry name" value="TRK SYSTEM POTASSIUM UPTAKE PROTEIN TRKG-RELATED"/>
    <property type="match status" value="1"/>
</dbReference>
<keyword evidence="3" id="KW-1003">Cell membrane</keyword>
<evidence type="ECO:0000256" key="8">
    <source>
        <dbReference type="SAM" id="Phobius"/>
    </source>
</evidence>
<feature type="transmembrane region" description="Helical" evidence="8">
    <location>
        <begin position="209"/>
        <end position="232"/>
    </location>
</feature>
<reference evidence="9 10" key="1">
    <citation type="submission" date="2019-02" db="EMBL/GenBank/DDBJ databases">
        <title>Arcanobacterium bovis sp. nov., isolated from the milk of a cow with mastitis.</title>
        <authorList>
            <person name="Sammra O."/>
            <person name="Foster G."/>
            <person name="Hassan A."/>
            <person name="Alssahen M."/>
            <person name="Laemmler C."/>
            <person name="Borowiak M."/>
            <person name="Malorny B."/>
            <person name="Abdulmawjood A."/>
        </authorList>
    </citation>
    <scope>NUCLEOTIDE SEQUENCE [LARGE SCALE GENOMIC DNA]</scope>
    <source>
        <strain evidence="9 10">C605018/01/1</strain>
    </source>
</reference>
<dbReference type="Pfam" id="PF02386">
    <property type="entry name" value="TrkH"/>
    <property type="match status" value="1"/>
</dbReference>
<evidence type="ECO:0000256" key="4">
    <source>
        <dbReference type="ARBA" id="ARBA00022692"/>
    </source>
</evidence>
<evidence type="ECO:0000256" key="5">
    <source>
        <dbReference type="ARBA" id="ARBA00022989"/>
    </source>
</evidence>
<evidence type="ECO:0000256" key="2">
    <source>
        <dbReference type="ARBA" id="ARBA00022448"/>
    </source>
</evidence>
<dbReference type="GO" id="GO:0005886">
    <property type="term" value="C:plasma membrane"/>
    <property type="evidence" value="ECO:0007669"/>
    <property type="project" value="UniProtKB-SubCell"/>
</dbReference>
<accession>A0A4Q9UZR2</accession>
<feature type="transmembrane region" description="Helical" evidence="8">
    <location>
        <begin position="367"/>
        <end position="390"/>
    </location>
</feature>
<name>A0A4Q9UZR2_9ACTO</name>
<comment type="caution">
    <text evidence="9">The sequence shown here is derived from an EMBL/GenBank/DDBJ whole genome shotgun (WGS) entry which is preliminary data.</text>
</comment>
<keyword evidence="7 8" id="KW-0472">Membrane</keyword>
<gene>
    <name evidence="9" type="ORF">EZJ44_06070</name>
</gene>